<accession>A0A835LDF8</accession>
<dbReference type="SUPFAM" id="SSF56219">
    <property type="entry name" value="DNase I-like"/>
    <property type="match status" value="1"/>
</dbReference>
<dbReference type="Proteomes" id="UP000631114">
    <property type="component" value="Unassembled WGS sequence"/>
</dbReference>
<dbReference type="EMBL" id="JADFTS010000008">
    <property type="protein sequence ID" value="KAF9591428.1"/>
    <property type="molecule type" value="Genomic_DNA"/>
</dbReference>
<name>A0A835LDF8_9MAGN</name>
<organism evidence="2 3">
    <name type="scientific">Coptis chinensis</name>
    <dbReference type="NCBI Taxonomy" id="261450"/>
    <lineage>
        <taxon>Eukaryota</taxon>
        <taxon>Viridiplantae</taxon>
        <taxon>Streptophyta</taxon>
        <taxon>Embryophyta</taxon>
        <taxon>Tracheophyta</taxon>
        <taxon>Spermatophyta</taxon>
        <taxon>Magnoliopsida</taxon>
        <taxon>Ranunculales</taxon>
        <taxon>Ranunculaceae</taxon>
        <taxon>Coptidoideae</taxon>
        <taxon>Coptis</taxon>
    </lineage>
</organism>
<dbReference type="OrthoDB" id="1001388at2759"/>
<dbReference type="PANTHER" id="PTHR33710:SF71">
    <property type="entry name" value="ENDONUCLEASE_EXONUCLEASE_PHOSPHATASE DOMAIN-CONTAINING PROTEIN"/>
    <property type="match status" value="1"/>
</dbReference>
<dbReference type="GO" id="GO:0003824">
    <property type="term" value="F:catalytic activity"/>
    <property type="evidence" value="ECO:0007669"/>
    <property type="project" value="InterPro"/>
</dbReference>
<evidence type="ECO:0000313" key="3">
    <source>
        <dbReference type="Proteomes" id="UP000631114"/>
    </source>
</evidence>
<reference evidence="2 3" key="1">
    <citation type="submission" date="2020-10" db="EMBL/GenBank/DDBJ databases">
        <title>The Coptis chinensis genome and diversification of protoberbering-type alkaloids.</title>
        <authorList>
            <person name="Wang B."/>
            <person name="Shu S."/>
            <person name="Song C."/>
            <person name="Liu Y."/>
        </authorList>
    </citation>
    <scope>NUCLEOTIDE SEQUENCE [LARGE SCALE GENOMIC DNA]</scope>
    <source>
        <strain evidence="2">HL-2020</strain>
        <tissue evidence="2">Leaf</tissue>
    </source>
</reference>
<proteinExistence type="predicted"/>
<sequence>MEITEQSQILSDTFGDIIVESSQTNVPFQLNDELDAELNADMDQALIASYASHRDVLSIQATKSIPPEKLYLGGRNPKISYKVEPKNTAGGLCIFWKDGVNLSIQNSSINHITTNIILGPLFLTWIAYFFYGSPYKNCRNLSWNPIRDLANQTNNTPILIIGDLNIILSSDEKSGGRPFVHSDCQPTIDIIRDLALLDSGFKGYPFTWSNKRTTPDNIQKRLDRALNNSEWSLLFP</sequence>
<protein>
    <recommendedName>
        <fullName evidence="1">Endonuclease/exonuclease/phosphatase domain-containing protein</fullName>
    </recommendedName>
</protein>
<dbReference type="InterPro" id="IPR036691">
    <property type="entry name" value="Endo/exonu/phosph_ase_sf"/>
</dbReference>
<dbReference type="Pfam" id="PF03372">
    <property type="entry name" value="Exo_endo_phos"/>
    <property type="match status" value="1"/>
</dbReference>
<comment type="caution">
    <text evidence="2">The sequence shown here is derived from an EMBL/GenBank/DDBJ whole genome shotgun (WGS) entry which is preliminary data.</text>
</comment>
<feature type="domain" description="Endonuclease/exonuclease/phosphatase" evidence="1">
    <location>
        <begin position="44"/>
        <end position="233"/>
    </location>
</feature>
<evidence type="ECO:0000259" key="1">
    <source>
        <dbReference type="Pfam" id="PF03372"/>
    </source>
</evidence>
<gene>
    <name evidence="2" type="ORF">IFM89_004126</name>
</gene>
<dbReference type="AlphaFoldDB" id="A0A835LDF8"/>
<evidence type="ECO:0000313" key="2">
    <source>
        <dbReference type="EMBL" id="KAF9591428.1"/>
    </source>
</evidence>
<dbReference type="PANTHER" id="PTHR33710">
    <property type="entry name" value="BNAC02G09200D PROTEIN"/>
    <property type="match status" value="1"/>
</dbReference>
<dbReference type="Gene3D" id="3.60.10.10">
    <property type="entry name" value="Endonuclease/exonuclease/phosphatase"/>
    <property type="match status" value="1"/>
</dbReference>
<keyword evidence="3" id="KW-1185">Reference proteome</keyword>
<dbReference type="InterPro" id="IPR005135">
    <property type="entry name" value="Endo/exonuclease/phosphatase"/>
</dbReference>